<dbReference type="SUPFAM" id="SSF81296">
    <property type="entry name" value="E set domains"/>
    <property type="match status" value="6"/>
</dbReference>
<keyword evidence="4" id="KW-0472">Membrane</keyword>
<dbReference type="GO" id="GO:0030036">
    <property type="term" value="P:actin cytoskeleton organization"/>
    <property type="evidence" value="ECO:0007669"/>
    <property type="project" value="InterPro"/>
</dbReference>
<evidence type="ECO:0000313" key="6">
    <source>
        <dbReference type="EMBL" id="CAD8698241.1"/>
    </source>
</evidence>
<accession>A0A7S0S6R3</accession>
<feature type="repeat" description="Filamin" evidence="2">
    <location>
        <begin position="364"/>
        <end position="489"/>
    </location>
</feature>
<feature type="region of interest" description="Disordered" evidence="3">
    <location>
        <begin position="2594"/>
        <end position="2623"/>
    </location>
</feature>
<dbReference type="InterPro" id="IPR001298">
    <property type="entry name" value="Filamin/ABP280_rpt"/>
</dbReference>
<feature type="repeat" description="Filamin" evidence="2">
    <location>
        <begin position="1222"/>
        <end position="1305"/>
    </location>
</feature>
<evidence type="ECO:0000256" key="1">
    <source>
        <dbReference type="ARBA" id="ARBA00022737"/>
    </source>
</evidence>
<feature type="repeat" description="Filamin" evidence="2">
    <location>
        <begin position="1422"/>
        <end position="1527"/>
    </location>
</feature>
<organism evidence="6">
    <name type="scientific">Mantoniella antarctica</name>
    <dbReference type="NCBI Taxonomy" id="81844"/>
    <lineage>
        <taxon>Eukaryota</taxon>
        <taxon>Viridiplantae</taxon>
        <taxon>Chlorophyta</taxon>
        <taxon>Mamiellophyceae</taxon>
        <taxon>Mamiellales</taxon>
        <taxon>Mamiellaceae</taxon>
        <taxon>Mantoniella</taxon>
    </lineage>
</organism>
<dbReference type="InterPro" id="IPR013783">
    <property type="entry name" value="Ig-like_fold"/>
</dbReference>
<dbReference type="Gene3D" id="2.60.40.10">
    <property type="entry name" value="Immunoglobulins"/>
    <property type="match status" value="9"/>
</dbReference>
<dbReference type="SMART" id="SM00557">
    <property type="entry name" value="IG_FLMN"/>
    <property type="match status" value="3"/>
</dbReference>
<dbReference type="PANTHER" id="PTHR38537:SF15">
    <property type="entry name" value="FILAMIN"/>
    <property type="match status" value="1"/>
</dbReference>
<name>A0A7S0S6R3_9CHLO</name>
<dbReference type="InterPro" id="IPR044801">
    <property type="entry name" value="Filamin"/>
</dbReference>
<feature type="repeat" description="Filamin" evidence="2">
    <location>
        <begin position="1"/>
        <end position="106"/>
    </location>
</feature>
<proteinExistence type="predicted"/>
<feature type="domain" description="PKD/REJ-like" evidence="5">
    <location>
        <begin position="1824"/>
        <end position="2219"/>
    </location>
</feature>
<feature type="transmembrane region" description="Helical" evidence="4">
    <location>
        <begin position="2632"/>
        <end position="2656"/>
    </location>
</feature>
<evidence type="ECO:0000259" key="5">
    <source>
        <dbReference type="Pfam" id="PF02010"/>
    </source>
</evidence>
<feature type="repeat" description="Filamin" evidence="2">
    <location>
        <begin position="731"/>
        <end position="832"/>
    </location>
</feature>
<protein>
    <recommendedName>
        <fullName evidence="5">PKD/REJ-like domain-containing protein</fullName>
    </recommendedName>
</protein>
<dbReference type="InterPro" id="IPR014756">
    <property type="entry name" value="Ig_E-set"/>
</dbReference>
<dbReference type="PROSITE" id="PS50194">
    <property type="entry name" value="FILAMIN_REPEAT"/>
    <property type="match status" value="7"/>
</dbReference>
<feature type="repeat" description="Filamin" evidence="2">
    <location>
        <begin position="495"/>
        <end position="619"/>
    </location>
</feature>
<evidence type="ECO:0000256" key="2">
    <source>
        <dbReference type="PROSITE-ProRule" id="PRU00087"/>
    </source>
</evidence>
<dbReference type="PANTHER" id="PTHR38537">
    <property type="entry name" value="JITTERBUG, ISOFORM N"/>
    <property type="match status" value="1"/>
</dbReference>
<dbReference type="InterPro" id="IPR017868">
    <property type="entry name" value="Filamin/ABP280_repeat-like"/>
</dbReference>
<dbReference type="EMBL" id="HBFC01001776">
    <property type="protein sequence ID" value="CAD8698241.1"/>
    <property type="molecule type" value="Transcribed_RNA"/>
</dbReference>
<reference evidence="6" key="1">
    <citation type="submission" date="2021-01" db="EMBL/GenBank/DDBJ databases">
        <authorList>
            <person name="Corre E."/>
            <person name="Pelletier E."/>
            <person name="Niang G."/>
            <person name="Scheremetjew M."/>
            <person name="Finn R."/>
            <person name="Kale V."/>
            <person name="Holt S."/>
            <person name="Cochrane G."/>
            <person name="Meng A."/>
            <person name="Brown T."/>
            <person name="Cohen L."/>
        </authorList>
    </citation>
    <scope>NUCLEOTIDE SEQUENCE</scope>
    <source>
        <strain evidence="6">SL-175</strain>
    </source>
</reference>
<dbReference type="Pfam" id="PF02010">
    <property type="entry name" value="REJ"/>
    <property type="match status" value="1"/>
</dbReference>
<feature type="repeat" description="Filamin" evidence="2">
    <location>
        <begin position="1302"/>
        <end position="1404"/>
    </location>
</feature>
<dbReference type="GO" id="GO:0051015">
    <property type="term" value="F:actin filament binding"/>
    <property type="evidence" value="ECO:0007669"/>
    <property type="project" value="InterPro"/>
</dbReference>
<evidence type="ECO:0000256" key="3">
    <source>
        <dbReference type="SAM" id="MobiDB-lite"/>
    </source>
</evidence>
<sequence>MVGASMAGPGTESAALVPNSLATVNLAVVITPTDVNGNMAASFEGDPARFVLTVSPADRAVLVVAPSPDGTGALRGSWRATAIGDVTVSVTLDGVNVAGSPKVVTVNSTYTNINPELSRQSGPALDGGYVGRETSFLIEVVTDSGASYPVSADDWGSAACVPGSLSKGYVKVILDDVPLTGTRGKVVDNCNGTYTASTTHTVSGLRTFQTLLGPGTPFENPNFPDGIARVLRSGSFSPSGAVKVYSGPTASVTVVYLSEASTGIGHSGVDTVAQIYPVDEYGNKQDYVAFPSDDLVAAVTINALYTLPITLTPRFDASTIPVSTSLTATFKPVETGKYKVEVSFLRPDGTRKTAGSAFQIDVAPGTSSPETSVVSGTGVTVAVVGVEASFRVQLNDATGNPAFDGTYVAGAAGPSSSSTNAPSISVVEANLIPYGGNANSANVVKAILEYNAERGVYFGRYSALKVGRHTLQVLLYGEVISMDDAYLSTSTNVKPGSTSTSACTAEGAGVGAGGAPINAGESARIVVVARDAFGNALETGGSIFSVLARSATYSNTGNPTAIPTEWTTNLDAIVAPPAPVDRGDGTYLTTFMPSVAATYLVAVTRSASHIKGSPFLITVTPAATSAVHSMLVCLTIDNCGLSTAVAGFQSTFFVIAKDRFNNTQIGSGGSKFNYAIVGGGGFTKVSIANEVGTAMPGWHEAHFNTRVSGPATIRVTLGNDVVQVVKTTVSPSNVHPARCTTTSRAFPVATVGETYEVVVAARDDYGNQLTTGGITDVSIAISSDIGSYDLDVRDNSDGTYVAKFTIEKSGTWTVRPRFNSVGVTQTPFTVKAGQMALSRTLVTGEATFDPGPYVAGEPAVVTFLFSDAKSNIRYDVGDFAAGTLSLIVTKPDQTTSTMTVDAVDFYPENSTGSTSRGKFFVRFNPKAAGLLTIRFFSAGESLVNPSNGGLPFTATIEPSTPVMNQTSVYGAGLKAAAMGRSNNINVLTADAFGNPITGQPTSASGARLDIKCTFIATGGGGNPGATVVSNMQQSTTYLGGGVSTVYYTPPTHSAAYSINVKVVIDGIEVPGTHTVLVSLGGDAYTSTTIILDTSLRPVGNVVTGFKAGIEAKLIIEPRDELGAPVGAAAANTVLVSFAPLVPHKLELTSQGRVALTFTTTVAGAYSLLIEAGTPEGYSAVGGNWNSLDPTPGYLNVIVSPATRSLPSRTSVLRLPDEEITAGLSASLRLQSRDEYGNLASYSVGQGADRYRGDLIRDPVEGGSSAPVRAVLINNEDGTYDLNFKPTMAGRYSLVVTLDDKDVPATNNIYVTVIHAGVFAAASTFSPKLDVVKTIGVAGKLFTFRIEARDAFANFHVLGDQTFALTVTPPPGAAMVMPSITPQPNGTYTALFAPLAAGNYTLTVRHVASALLVLENFIAEVVPSVADKNRLVIAGPGVNGGVAGVRQGLTLTVRDAYNNLLHTSVAGITLNVHTSADLSQVANAAVSPLVGSTGALSASYTVPNPGIYWLAVRVNGDLTLGAPFRLDISPTPAPTLARAELSPSLLQIDVTFSMATDLGGMVATGACAVFFEAQTAIAAGAGASCVWTDDTTLTIFFGSDSTLIPGATVALKPGVVHNKIGNSHTASGTTVVTASSVKQPPVAVISAAQDIGPCDGVLLDGSSSQGGGARPMKHEFYVKIVAADASAVAVAINRAMNASEAANGGVSSSIIALAAADLPSGMRYEFFVRVTDFAGGTSESSTFVEKSNFPRPMAQVLGGSDHTARRSVAVTLEAEASLPSSACDSVTQASVGDGIVYRWSLIDGPLLNADDFPSPEARTLHLATLTSRALYIPPRTLTAGHTYTWRLRSALAVNAALFSDAEVNVHVVSSRIETNLLSGAVRTAFLTAPLTLEVAPVDPDDAKNSQGLPYPTAYAWSCSTDDGPDCLLPSGRFPEAFYTSTPKVIFPAGVLEARTYVFTVRIAREPLEAGRDVNVNMMVTLRTPPSGVNASSASAATLRVTGTSTGITATSDRLTLRAEIANCPGGVAACGVTWTCEQGDLYDPTGGTELLVAAAETPLNQGLLSIRPGELTPGQRYVFRAAATGNAEGLTADAAIDANAPPQGGRLTASAVILEPAAAMTLAGLGVGRFVVRALGWADQTEHYPLSYEFYKKTGRGAAAVLVPLSATQSANMLEVFLPAGNHTIQVRVADAYGAASIASTIVTVAAPPVTGKRRRSLLQTNFAELGEARVLFRDLVDPAVKLGAATQVVQVARIYADKFARTPPGTIIRACVEPGAIAVEHAAVAAALKHVRDTTVRTGPGVTQVLCAAAPLASDPLAVSVVGATAVAEILTADAAAAVSAAGPSVDNMGLTCAVGLASNLIAAEVSGCFGPTPPAAASRSNITTAIDQVAAGVGRALLPGGACLNIESTHVSLAVRAAEPSAAVGFPLNVTFDAAGASATYALPSASLGAGFSGGQGSMVVSVVYFREGSAVPAAAATALGERLVSKYTTLRMSHPNPAAAAAAVDTLTVTLGYAREQRNASANAGRYPAVRFYDAAAAAAPATGERYPGWLEKGVTGRSVEAAAAATVTGIFKPLPNAHLSMAVVMVNVAEPPPPSPWSPPPGSPPPSPPPPLLSPPPDAIPKSKDNTQLYIIAGACSGGGVLLGFIALGFWYATRKNAAASKAAMKSGFSDDPGGVRFDPFGGVGGGASKKQIESGVRKAVWEKQRLKAVSAADVEAGGGGGGGGGGVFSFGRKKPSKVSPTVGVVVSKPVIDGKGGGDGPSLLRLQSHKSVANVGSADQSMRAQHADMIRERDSAPAKEIDPSFVWEGATLRGNRWDGDVDVDAAVYEKY</sequence>
<gene>
    <name evidence="6" type="ORF">MANT1106_LOCUS922</name>
</gene>
<dbReference type="Pfam" id="PF00630">
    <property type="entry name" value="Filamin"/>
    <property type="match status" value="2"/>
</dbReference>
<feature type="compositionally biased region" description="Pro residues" evidence="3">
    <location>
        <begin position="2594"/>
        <end position="2622"/>
    </location>
</feature>
<keyword evidence="1" id="KW-0677">Repeat</keyword>
<keyword evidence="4" id="KW-1133">Transmembrane helix</keyword>
<keyword evidence="4" id="KW-0812">Transmembrane</keyword>
<dbReference type="InterPro" id="IPR002859">
    <property type="entry name" value="PKD/REJ-like"/>
</dbReference>
<evidence type="ECO:0000256" key="4">
    <source>
        <dbReference type="SAM" id="Phobius"/>
    </source>
</evidence>